<proteinExistence type="inferred from homology"/>
<comment type="pathway">
    <text evidence="2">Carbohydrate metabolism; hexose metabolism.</text>
</comment>
<dbReference type="EMBL" id="CAJEWN010000723">
    <property type="protein sequence ID" value="CAD2188951.1"/>
    <property type="molecule type" value="Genomic_DNA"/>
</dbReference>
<dbReference type="Pfam" id="PF00349">
    <property type="entry name" value="Hexokinase_1"/>
    <property type="match status" value="1"/>
</dbReference>
<comment type="catalytic activity">
    <reaction evidence="6">
        <text>D-glucose + ATP = D-glucose 6-phosphate + ADP + H(+)</text>
        <dbReference type="Rhea" id="RHEA:17825"/>
        <dbReference type="ChEBI" id="CHEBI:4167"/>
        <dbReference type="ChEBI" id="CHEBI:15378"/>
        <dbReference type="ChEBI" id="CHEBI:30616"/>
        <dbReference type="ChEBI" id="CHEBI:61548"/>
        <dbReference type="ChEBI" id="CHEBI:456216"/>
        <dbReference type="EC" id="2.7.1.1"/>
    </reaction>
    <physiologicalReaction direction="left-to-right" evidence="6">
        <dbReference type="Rhea" id="RHEA:17826"/>
    </physiologicalReaction>
</comment>
<keyword evidence="7" id="KW-0808">Transferase</keyword>
<dbReference type="SUPFAM" id="SSF53067">
    <property type="entry name" value="Actin-like ATPase domain"/>
    <property type="match status" value="1"/>
</dbReference>
<evidence type="ECO:0000256" key="5">
    <source>
        <dbReference type="ARBA" id="ARBA00047905"/>
    </source>
</evidence>
<name>A0A6V7WPK8_MELEN</name>
<evidence type="ECO:0000256" key="4">
    <source>
        <dbReference type="ARBA" id="ARBA00044613"/>
    </source>
</evidence>
<dbReference type="EC" id="2.7.1.-" evidence="7"/>
<evidence type="ECO:0000313" key="10">
    <source>
        <dbReference type="Proteomes" id="UP000580250"/>
    </source>
</evidence>
<reference evidence="9 10" key="1">
    <citation type="submission" date="2020-08" db="EMBL/GenBank/DDBJ databases">
        <authorList>
            <person name="Koutsovoulos G."/>
            <person name="Danchin GJ E."/>
        </authorList>
    </citation>
    <scope>NUCLEOTIDE SEQUENCE [LARGE SCALE GENOMIC DNA]</scope>
</reference>
<dbReference type="GO" id="GO:0005536">
    <property type="term" value="F:D-glucose binding"/>
    <property type="evidence" value="ECO:0007669"/>
    <property type="project" value="InterPro"/>
</dbReference>
<sequence>MDYPTEQQLPVEVRDIVKKFRVPVDRLKVISDDMVAAMKRGLESGSGRQSSIGMLPSFVPALPDGTDWQLLCY</sequence>
<evidence type="ECO:0000259" key="8">
    <source>
        <dbReference type="Pfam" id="PF00349"/>
    </source>
</evidence>
<comment type="caution">
    <text evidence="9">The sequence shown here is derived from an EMBL/GenBank/DDBJ whole genome shotgun (WGS) entry which is preliminary data.</text>
</comment>
<organism evidence="9 10">
    <name type="scientific">Meloidogyne enterolobii</name>
    <name type="common">Root-knot nematode worm</name>
    <name type="synonym">Meloidogyne mayaguensis</name>
    <dbReference type="NCBI Taxonomy" id="390850"/>
    <lineage>
        <taxon>Eukaryota</taxon>
        <taxon>Metazoa</taxon>
        <taxon>Ecdysozoa</taxon>
        <taxon>Nematoda</taxon>
        <taxon>Chromadorea</taxon>
        <taxon>Rhabditida</taxon>
        <taxon>Tylenchina</taxon>
        <taxon>Tylenchomorpha</taxon>
        <taxon>Tylenchoidea</taxon>
        <taxon>Meloidogynidae</taxon>
        <taxon>Meloidogyninae</taxon>
        <taxon>Meloidogyne</taxon>
    </lineage>
</organism>
<dbReference type="Proteomes" id="UP000580250">
    <property type="component" value="Unassembled WGS sequence"/>
</dbReference>
<evidence type="ECO:0000256" key="6">
    <source>
        <dbReference type="ARBA" id="ARBA00048160"/>
    </source>
</evidence>
<evidence type="ECO:0000313" key="9">
    <source>
        <dbReference type="EMBL" id="CAD2188951.1"/>
    </source>
</evidence>
<keyword evidence="7" id="KW-0547">Nucleotide-binding</keyword>
<dbReference type="InterPro" id="IPR001312">
    <property type="entry name" value="Hexokinase"/>
</dbReference>
<dbReference type="GO" id="GO:0005739">
    <property type="term" value="C:mitochondrion"/>
    <property type="evidence" value="ECO:0007669"/>
    <property type="project" value="TreeGrafter"/>
</dbReference>
<comment type="similarity">
    <text evidence="7">Belongs to the hexokinase family.</text>
</comment>
<dbReference type="InterPro" id="IPR043129">
    <property type="entry name" value="ATPase_NBD"/>
</dbReference>
<dbReference type="Gene3D" id="1.10.287.1250">
    <property type="match status" value="1"/>
</dbReference>
<comment type="pathway">
    <text evidence="1">Carbohydrate degradation; glycolysis; D-glyceraldehyde 3-phosphate and glycerone phosphate from D-glucose: step 1/4.</text>
</comment>
<dbReference type="InterPro" id="IPR022672">
    <property type="entry name" value="Hexokinase_N"/>
</dbReference>
<comment type="catalytic activity">
    <reaction evidence="4">
        <text>a D-hexose + ATP = a D-hexose 6-phosphate + ADP + H(+)</text>
        <dbReference type="Rhea" id="RHEA:22740"/>
        <dbReference type="ChEBI" id="CHEBI:4194"/>
        <dbReference type="ChEBI" id="CHEBI:15378"/>
        <dbReference type="ChEBI" id="CHEBI:30616"/>
        <dbReference type="ChEBI" id="CHEBI:229467"/>
        <dbReference type="ChEBI" id="CHEBI:456216"/>
        <dbReference type="EC" id="2.7.1.1"/>
    </reaction>
    <physiologicalReaction direction="left-to-right" evidence="4">
        <dbReference type="Rhea" id="RHEA:22741"/>
    </physiologicalReaction>
</comment>
<dbReference type="OrthoDB" id="419537at2759"/>
<comment type="catalytic activity">
    <reaction evidence="5">
        <text>D-fructose + ATP = D-fructose 6-phosphate + ADP + H(+)</text>
        <dbReference type="Rhea" id="RHEA:16125"/>
        <dbReference type="ChEBI" id="CHEBI:15378"/>
        <dbReference type="ChEBI" id="CHEBI:30616"/>
        <dbReference type="ChEBI" id="CHEBI:37721"/>
        <dbReference type="ChEBI" id="CHEBI:61527"/>
        <dbReference type="ChEBI" id="CHEBI:456216"/>
        <dbReference type="EC" id="2.7.1.1"/>
    </reaction>
    <physiologicalReaction direction="left-to-right" evidence="5">
        <dbReference type="Rhea" id="RHEA:16126"/>
    </physiologicalReaction>
</comment>
<evidence type="ECO:0000256" key="7">
    <source>
        <dbReference type="RuleBase" id="RU362007"/>
    </source>
</evidence>
<evidence type="ECO:0000256" key="2">
    <source>
        <dbReference type="ARBA" id="ARBA00005028"/>
    </source>
</evidence>
<dbReference type="GO" id="GO:0006096">
    <property type="term" value="P:glycolytic process"/>
    <property type="evidence" value="ECO:0007669"/>
    <property type="project" value="UniProtKB-KW"/>
</dbReference>
<keyword evidence="7" id="KW-0067">ATP-binding</keyword>
<gene>
    <name evidence="9" type="ORF">MENT_LOCUS41637</name>
</gene>
<dbReference type="GO" id="GO:0001678">
    <property type="term" value="P:intracellular glucose homeostasis"/>
    <property type="evidence" value="ECO:0007669"/>
    <property type="project" value="InterPro"/>
</dbReference>
<keyword evidence="3 7" id="KW-0324">Glycolysis</keyword>
<dbReference type="GO" id="GO:0008865">
    <property type="term" value="F:fructokinase activity"/>
    <property type="evidence" value="ECO:0007669"/>
    <property type="project" value="TreeGrafter"/>
</dbReference>
<dbReference type="PANTHER" id="PTHR19443:SF16">
    <property type="entry name" value="HEXOKINASE TYPE 1-RELATED"/>
    <property type="match status" value="1"/>
</dbReference>
<evidence type="ECO:0000256" key="1">
    <source>
        <dbReference type="ARBA" id="ARBA00004888"/>
    </source>
</evidence>
<evidence type="ECO:0000256" key="3">
    <source>
        <dbReference type="ARBA" id="ARBA00023152"/>
    </source>
</evidence>
<feature type="domain" description="Hexokinase N-terminal" evidence="8">
    <location>
        <begin position="12"/>
        <end position="66"/>
    </location>
</feature>
<dbReference type="GO" id="GO:0006006">
    <property type="term" value="P:glucose metabolic process"/>
    <property type="evidence" value="ECO:0007669"/>
    <property type="project" value="TreeGrafter"/>
</dbReference>
<dbReference type="AlphaFoldDB" id="A0A6V7WPK8"/>
<accession>A0A6V7WPK8</accession>
<dbReference type="GO" id="GO:0005524">
    <property type="term" value="F:ATP binding"/>
    <property type="evidence" value="ECO:0007669"/>
    <property type="project" value="UniProtKB-UniRule"/>
</dbReference>
<dbReference type="GO" id="GO:0005829">
    <property type="term" value="C:cytosol"/>
    <property type="evidence" value="ECO:0007669"/>
    <property type="project" value="TreeGrafter"/>
</dbReference>
<dbReference type="PANTHER" id="PTHR19443">
    <property type="entry name" value="HEXOKINASE"/>
    <property type="match status" value="1"/>
</dbReference>
<dbReference type="GO" id="GO:0004340">
    <property type="term" value="F:glucokinase activity"/>
    <property type="evidence" value="ECO:0007669"/>
    <property type="project" value="TreeGrafter"/>
</dbReference>
<protein>
    <recommendedName>
        <fullName evidence="7">Phosphotransferase</fullName>
        <ecNumber evidence="7">2.7.1.-</ecNumber>
    </recommendedName>
</protein>
<keyword evidence="7" id="KW-0418">Kinase</keyword>